<protein>
    <submittedName>
        <fullName evidence="2">Uncharacterized protein</fullName>
    </submittedName>
</protein>
<dbReference type="Proteomes" id="UP000070133">
    <property type="component" value="Unassembled WGS sequence"/>
</dbReference>
<dbReference type="EMBL" id="LFZN01000138">
    <property type="protein sequence ID" value="KXS97635.1"/>
    <property type="molecule type" value="Genomic_DNA"/>
</dbReference>
<dbReference type="AlphaFoldDB" id="A0A139H577"/>
<feature type="region of interest" description="Disordered" evidence="1">
    <location>
        <begin position="28"/>
        <end position="53"/>
    </location>
</feature>
<keyword evidence="3" id="KW-1185">Reference proteome</keyword>
<reference evidence="2 3" key="1">
    <citation type="submission" date="2015-07" db="EMBL/GenBank/DDBJ databases">
        <title>Comparative genomics of the Sigatoka disease complex on banana suggests a link between parallel evolutionary changes in Pseudocercospora fijiensis and Pseudocercospora eumusae and increased virulence on the banana host.</title>
        <authorList>
            <person name="Chang T.-C."/>
            <person name="Salvucci A."/>
            <person name="Crous P.W."/>
            <person name="Stergiopoulos I."/>
        </authorList>
    </citation>
    <scope>NUCLEOTIDE SEQUENCE [LARGE SCALE GENOMIC DNA]</scope>
    <source>
        <strain evidence="2 3">CBS 114824</strain>
    </source>
</reference>
<name>A0A139H577_9PEZI</name>
<evidence type="ECO:0000256" key="1">
    <source>
        <dbReference type="SAM" id="MobiDB-lite"/>
    </source>
</evidence>
<proteinExistence type="predicted"/>
<gene>
    <name evidence="2" type="ORF">AC578_5747</name>
</gene>
<accession>A0A139H577</accession>
<comment type="caution">
    <text evidence="2">The sequence shown here is derived from an EMBL/GenBank/DDBJ whole genome shotgun (WGS) entry which is preliminary data.</text>
</comment>
<evidence type="ECO:0000313" key="3">
    <source>
        <dbReference type="Proteomes" id="UP000070133"/>
    </source>
</evidence>
<sequence length="99" mass="11048">MRSLEQSSYRPRCSAFPYDCDSVLSTTSDTWTSTSQQKRRQGIAIKPSTNDKSKRAVEKFAFTRVFPADSDPTTAAANKDDGKLCQQISFSLPARRGYS</sequence>
<organism evidence="2 3">
    <name type="scientific">Pseudocercospora eumusae</name>
    <dbReference type="NCBI Taxonomy" id="321146"/>
    <lineage>
        <taxon>Eukaryota</taxon>
        <taxon>Fungi</taxon>
        <taxon>Dikarya</taxon>
        <taxon>Ascomycota</taxon>
        <taxon>Pezizomycotina</taxon>
        <taxon>Dothideomycetes</taxon>
        <taxon>Dothideomycetidae</taxon>
        <taxon>Mycosphaerellales</taxon>
        <taxon>Mycosphaerellaceae</taxon>
        <taxon>Pseudocercospora</taxon>
    </lineage>
</organism>
<evidence type="ECO:0000313" key="2">
    <source>
        <dbReference type="EMBL" id="KXS97635.1"/>
    </source>
</evidence>